<dbReference type="Proteomes" id="UP000238442">
    <property type="component" value="Chromosome"/>
</dbReference>
<sequence>MYFEHKLRLPDDETLKGRLNQLCRIYTAGVNYELFWGIISNRWNDKPSSTRPTDWNLFDVEGWVVFYKKHGFKTDVYQLELVFKYLTTYYSGPSIFISQSGTRYQANHRSHVSHDDLIIERIALMALEC</sequence>
<dbReference type="AlphaFoldDB" id="A0A2S0HXN5"/>
<protein>
    <submittedName>
        <fullName evidence="1">Uncharacterized protein</fullName>
    </submittedName>
</protein>
<accession>A0A2S0HXN5</accession>
<organism evidence="1 2">
    <name type="scientific">Pukyongia salina</name>
    <dbReference type="NCBI Taxonomy" id="2094025"/>
    <lineage>
        <taxon>Bacteria</taxon>
        <taxon>Pseudomonadati</taxon>
        <taxon>Bacteroidota</taxon>
        <taxon>Flavobacteriia</taxon>
        <taxon>Flavobacteriales</taxon>
        <taxon>Flavobacteriaceae</taxon>
        <taxon>Pukyongia</taxon>
    </lineage>
</organism>
<proteinExistence type="predicted"/>
<dbReference type="KEGG" id="aue:C5O00_06985"/>
<gene>
    <name evidence="1" type="ORF">C5O00_06985</name>
</gene>
<keyword evidence="2" id="KW-1185">Reference proteome</keyword>
<name>A0A2S0HXN5_9FLAO</name>
<evidence type="ECO:0000313" key="2">
    <source>
        <dbReference type="Proteomes" id="UP000238442"/>
    </source>
</evidence>
<evidence type="ECO:0000313" key="1">
    <source>
        <dbReference type="EMBL" id="AVI50933.1"/>
    </source>
</evidence>
<reference evidence="1 2" key="1">
    <citation type="submission" date="2018-02" db="EMBL/GenBank/DDBJ databases">
        <title>Genomic analysis of the strain RR4-38 isolated from a seawater recirculating aquaculture system.</title>
        <authorList>
            <person name="Kim Y.-S."/>
            <person name="Jang Y.H."/>
            <person name="Kim K.-H."/>
        </authorList>
    </citation>
    <scope>NUCLEOTIDE SEQUENCE [LARGE SCALE GENOMIC DNA]</scope>
    <source>
        <strain evidence="1 2">RR4-38</strain>
    </source>
</reference>
<dbReference type="RefSeq" id="WP_105216140.1">
    <property type="nucleotide sequence ID" value="NZ_CP027062.1"/>
</dbReference>
<dbReference type="EMBL" id="CP027062">
    <property type="protein sequence ID" value="AVI50933.1"/>
    <property type="molecule type" value="Genomic_DNA"/>
</dbReference>
<dbReference type="OrthoDB" id="9914185at2"/>